<keyword evidence="3" id="KW-1185">Reference proteome</keyword>
<reference evidence="2" key="1">
    <citation type="submission" date="2018-04" db="EMBL/GenBank/DDBJ databases">
        <title>Whole genome sequencing of Hypsizygus marmoreus.</title>
        <authorList>
            <person name="Choi I.-G."/>
            <person name="Min B."/>
            <person name="Kim J.-G."/>
            <person name="Kim S."/>
            <person name="Oh Y.-L."/>
            <person name="Kong W.-S."/>
            <person name="Park H."/>
            <person name="Jeong J."/>
            <person name="Song E.-S."/>
        </authorList>
    </citation>
    <scope>NUCLEOTIDE SEQUENCE [LARGE SCALE GENOMIC DNA]</scope>
    <source>
        <strain evidence="2">51987-8</strain>
    </source>
</reference>
<feature type="domain" description="F-box" evidence="1">
    <location>
        <begin position="59"/>
        <end position="104"/>
    </location>
</feature>
<dbReference type="SUPFAM" id="SSF52047">
    <property type="entry name" value="RNI-like"/>
    <property type="match status" value="1"/>
</dbReference>
<protein>
    <recommendedName>
        <fullName evidence="1">F-box domain-containing protein</fullName>
    </recommendedName>
</protein>
<dbReference type="CDD" id="cd09917">
    <property type="entry name" value="F-box_SF"/>
    <property type="match status" value="1"/>
</dbReference>
<dbReference type="Gene3D" id="3.80.10.10">
    <property type="entry name" value="Ribonuclease Inhibitor"/>
    <property type="match status" value="1"/>
</dbReference>
<accession>A0A369K4V9</accession>
<proteinExistence type="predicted"/>
<dbReference type="InterPro" id="IPR036047">
    <property type="entry name" value="F-box-like_dom_sf"/>
</dbReference>
<gene>
    <name evidence="2" type="ORF">Hypma_015962</name>
</gene>
<dbReference type="Proteomes" id="UP000076154">
    <property type="component" value="Unassembled WGS sequence"/>
</dbReference>
<organism evidence="2 3">
    <name type="scientific">Hypsizygus marmoreus</name>
    <name type="common">White beech mushroom</name>
    <name type="synonym">Agaricus marmoreus</name>
    <dbReference type="NCBI Taxonomy" id="39966"/>
    <lineage>
        <taxon>Eukaryota</taxon>
        <taxon>Fungi</taxon>
        <taxon>Dikarya</taxon>
        <taxon>Basidiomycota</taxon>
        <taxon>Agaricomycotina</taxon>
        <taxon>Agaricomycetes</taxon>
        <taxon>Agaricomycetidae</taxon>
        <taxon>Agaricales</taxon>
        <taxon>Tricholomatineae</taxon>
        <taxon>Lyophyllaceae</taxon>
        <taxon>Hypsizygus</taxon>
    </lineage>
</organism>
<dbReference type="AlphaFoldDB" id="A0A369K4V9"/>
<comment type="caution">
    <text evidence="2">The sequence shown here is derived from an EMBL/GenBank/DDBJ whole genome shotgun (WGS) entry which is preliminary data.</text>
</comment>
<dbReference type="SUPFAM" id="SSF81383">
    <property type="entry name" value="F-box domain"/>
    <property type="match status" value="1"/>
</dbReference>
<evidence type="ECO:0000259" key="1">
    <source>
        <dbReference type="PROSITE" id="PS50181"/>
    </source>
</evidence>
<dbReference type="InterPro" id="IPR032675">
    <property type="entry name" value="LRR_dom_sf"/>
</dbReference>
<name>A0A369K4V9_HYPMA</name>
<dbReference type="Pfam" id="PF12937">
    <property type="entry name" value="F-box-like"/>
    <property type="match status" value="1"/>
</dbReference>
<evidence type="ECO:0000313" key="2">
    <source>
        <dbReference type="EMBL" id="RDB29661.1"/>
    </source>
</evidence>
<dbReference type="Gene3D" id="1.20.1280.50">
    <property type="match status" value="1"/>
</dbReference>
<dbReference type="PROSITE" id="PS50181">
    <property type="entry name" value="FBOX"/>
    <property type="match status" value="1"/>
</dbReference>
<dbReference type="OrthoDB" id="2864564at2759"/>
<dbReference type="InParanoid" id="A0A369K4V9"/>
<evidence type="ECO:0000313" key="3">
    <source>
        <dbReference type="Proteomes" id="UP000076154"/>
    </source>
</evidence>
<dbReference type="EMBL" id="LUEZ02000010">
    <property type="protein sequence ID" value="RDB29661.1"/>
    <property type="molecule type" value="Genomic_DNA"/>
</dbReference>
<sequence length="594" mass="68008">MSGFRGPETWRDELAVAMNRFAPSPHHYRHLRFRMASAHITGFPNPRTESEDLSNEYSSLQYNALPPEIWLKIFPHLPPEDLGSSTLACSAFRWLAQPLLFTVIDVSPFFLAFNADMRILRPRKYLDRTIQRLQFYRSQHIAPAVKHCWISPYSRTGFPPRSPRDYLEPHLVIDAVIEALPAFFNLRYLSWHCTDITTEWWDAIHKLPIESLWLNSCLVEGVDPPPLPVRRLDLDQWAWKGEITNHVSIHEEQSSGVSRAVLPLILHPDHIQWISVPRSDTCDRLLSTMAEMDVFTSLRVLRLPYSAMSSSCFIPALTQCPCLEELRIFNPTDDRPREVLLDFLPHSSLPSLAVYEGPYKHLLTFATGRSLRRCAIWGLDDSPALCNPTRLLEFLRRLSSINNTLETLQISVSHITVDLLAIFSSFPHLKLLDIKSADNKPATQNSFASYLQLSSTSPISVLYILLRDVRLPSRLETLRISTKLNHGNLDLPTQQLEVSRLIEGMAHTHPFLRSAEITYGTYWTGTYIARWSRLASSNDTAAKLLGKLHFNEHRRTIVFPDAHRSESGWDQVGVAEGGISIITAWLRQFLNKYF</sequence>
<dbReference type="InterPro" id="IPR001810">
    <property type="entry name" value="F-box_dom"/>
</dbReference>